<proteinExistence type="inferred from homology"/>
<dbReference type="STRING" id="1121419.SAMN05443529_101218"/>
<accession>A0A1G7RWN8</accession>
<feature type="domain" description="Bacillithiol biosynthesis BshC N-terminal Rossmann-like" evidence="3">
    <location>
        <begin position="4"/>
        <end position="366"/>
    </location>
</feature>
<sequence length="524" mass="60789">MRDLVQTIATCFEQVALFFPGGDPKAQASFEKRAVYLDSRTYSRELLADTLQVYHLNLGSNSETLKMIEELRNKETLAVITGQQAGILTGPLYTLYKAMTAILLAKEQREKLGRPVVPVFWIAGEDHDWQEIRETYLLNSQGSIVPCLLPGDGGGKSIGHQKVPSWETIETQLLDMPESEFRASVIKKCRQITEQAENLTQWFALTLQWLVQKWGLIFFDPMIPQFKQLASPMYEQILKMHGDVRDALAERTKKWVDLGFKPQIKPTGGEVNLFLSVPERRAILFREQSFYLRGQKKTWSLDALNQLLTRNPESFSPNVVTRPIVQEYLFPTLAYVPGPGELNYWAQLGEVFAKLGFIMPILYPRLSAVVLTAYWQKSLKRQGLKLEDVYSGLQEHRNRCIREQDMLNIDERFQHLRNQIRKSYAELKPLEDIDVNVSEWLERNEAKVKYQLEYLERKIWQAQRKRCKDQLSRLQQLENGITPNNSRQERVLNPLTFVMRYGHSFVDRVSEIPLGDFDEYPILL</sequence>
<gene>
    <name evidence="2" type="primary">bshC</name>
    <name evidence="5" type="ORF">SAMN05443529_101218</name>
</gene>
<protein>
    <recommendedName>
        <fullName evidence="2">Putative cysteine ligase BshC</fullName>
        <ecNumber evidence="2">6.-.-.-</ecNumber>
    </recommendedName>
</protein>
<evidence type="ECO:0000256" key="1">
    <source>
        <dbReference type="ARBA" id="ARBA00022598"/>
    </source>
</evidence>
<dbReference type="OrthoDB" id="9765151at2"/>
<dbReference type="Pfam" id="PF24850">
    <property type="entry name" value="CC_BshC"/>
    <property type="match status" value="1"/>
</dbReference>
<keyword evidence="6" id="KW-1185">Reference proteome</keyword>
<comment type="similarity">
    <text evidence="2">Belongs to the BshC family.</text>
</comment>
<dbReference type="Proteomes" id="UP000198656">
    <property type="component" value="Unassembled WGS sequence"/>
</dbReference>
<dbReference type="PIRSF" id="PIRSF012535">
    <property type="entry name" value="UCP012535"/>
    <property type="match status" value="1"/>
</dbReference>
<dbReference type="EMBL" id="FNCP01000001">
    <property type="protein sequence ID" value="SDG15151.1"/>
    <property type="molecule type" value="Genomic_DNA"/>
</dbReference>
<dbReference type="GO" id="GO:0016874">
    <property type="term" value="F:ligase activity"/>
    <property type="evidence" value="ECO:0007669"/>
    <property type="project" value="UniProtKB-UniRule"/>
</dbReference>
<evidence type="ECO:0000313" key="6">
    <source>
        <dbReference type="Proteomes" id="UP000198656"/>
    </source>
</evidence>
<dbReference type="AlphaFoldDB" id="A0A1G7RWN8"/>
<dbReference type="InterPro" id="IPR011199">
    <property type="entry name" value="Bacillithiol_biosynth_BshC"/>
</dbReference>
<dbReference type="InterPro" id="IPR055398">
    <property type="entry name" value="Rossmann-like_BshC"/>
</dbReference>
<evidence type="ECO:0000259" key="4">
    <source>
        <dbReference type="Pfam" id="PF24850"/>
    </source>
</evidence>
<feature type="domain" description="Bacillithiol biosynthesis BshC C-terminal coiled-coil" evidence="4">
    <location>
        <begin position="369"/>
        <end position="513"/>
    </location>
</feature>
<keyword evidence="1 2" id="KW-0436">Ligase</keyword>
<evidence type="ECO:0000256" key="2">
    <source>
        <dbReference type="HAMAP-Rule" id="MF_01867"/>
    </source>
</evidence>
<comment type="function">
    <text evidence="2">Involved in bacillithiol (BSH) biosynthesis. May catalyze the last step of the pathway, the addition of cysteine to glucosamine malate (GlcN-Mal) to generate BSH.</text>
</comment>
<dbReference type="NCBIfam" id="TIGR03998">
    <property type="entry name" value="thiol_BshC"/>
    <property type="match status" value="1"/>
</dbReference>
<dbReference type="InterPro" id="IPR055399">
    <property type="entry name" value="CC_BshC"/>
</dbReference>
<dbReference type="EC" id="6.-.-.-" evidence="2"/>
<evidence type="ECO:0000313" key="5">
    <source>
        <dbReference type="EMBL" id="SDG15151.1"/>
    </source>
</evidence>
<dbReference type="Pfam" id="PF10079">
    <property type="entry name" value="Rossmann-like_BshC"/>
    <property type="match status" value="1"/>
</dbReference>
<organism evidence="5 6">
    <name type="scientific">Desulfosporosinus hippei DSM 8344</name>
    <dbReference type="NCBI Taxonomy" id="1121419"/>
    <lineage>
        <taxon>Bacteria</taxon>
        <taxon>Bacillati</taxon>
        <taxon>Bacillota</taxon>
        <taxon>Clostridia</taxon>
        <taxon>Eubacteriales</taxon>
        <taxon>Desulfitobacteriaceae</taxon>
        <taxon>Desulfosporosinus</taxon>
    </lineage>
</organism>
<evidence type="ECO:0000259" key="3">
    <source>
        <dbReference type="Pfam" id="PF10079"/>
    </source>
</evidence>
<dbReference type="HAMAP" id="MF_01867">
    <property type="entry name" value="BshC"/>
    <property type="match status" value="1"/>
</dbReference>
<name>A0A1G7RWN8_9FIRM</name>
<dbReference type="RefSeq" id="WP_092328781.1">
    <property type="nucleotide sequence ID" value="NZ_FNCP01000001.1"/>
</dbReference>
<reference evidence="6" key="1">
    <citation type="submission" date="2016-10" db="EMBL/GenBank/DDBJ databases">
        <authorList>
            <person name="Varghese N."/>
            <person name="Submissions S."/>
        </authorList>
    </citation>
    <scope>NUCLEOTIDE SEQUENCE [LARGE SCALE GENOMIC DNA]</scope>
    <source>
        <strain evidence="6">DSM 8344</strain>
    </source>
</reference>